<dbReference type="EMBL" id="JANBUP010000001">
    <property type="protein sequence ID" value="KAJ2814243.1"/>
    <property type="molecule type" value="Genomic_DNA"/>
</dbReference>
<evidence type="ECO:0000313" key="1">
    <source>
        <dbReference type="EMBL" id="KAJ2814243.1"/>
    </source>
</evidence>
<organism evidence="1 2">
    <name type="scientific">Coemansia furcata</name>
    <dbReference type="NCBI Taxonomy" id="417177"/>
    <lineage>
        <taxon>Eukaryota</taxon>
        <taxon>Fungi</taxon>
        <taxon>Fungi incertae sedis</taxon>
        <taxon>Zoopagomycota</taxon>
        <taxon>Kickxellomycotina</taxon>
        <taxon>Kickxellomycetes</taxon>
        <taxon>Kickxellales</taxon>
        <taxon>Kickxellaceae</taxon>
        <taxon>Coemansia</taxon>
    </lineage>
</organism>
<proteinExistence type="predicted"/>
<evidence type="ECO:0000313" key="2">
    <source>
        <dbReference type="Proteomes" id="UP001140096"/>
    </source>
</evidence>
<comment type="caution">
    <text evidence="1">The sequence shown here is derived from an EMBL/GenBank/DDBJ whole genome shotgun (WGS) entry which is preliminary data.</text>
</comment>
<reference evidence="1" key="1">
    <citation type="submission" date="2022-07" db="EMBL/GenBank/DDBJ databases">
        <title>Phylogenomic reconstructions and comparative analyses of Kickxellomycotina fungi.</title>
        <authorList>
            <person name="Reynolds N.K."/>
            <person name="Stajich J.E."/>
            <person name="Barry K."/>
            <person name="Grigoriev I.V."/>
            <person name="Crous P."/>
            <person name="Smith M.E."/>
        </authorList>
    </citation>
    <scope>NUCLEOTIDE SEQUENCE</scope>
    <source>
        <strain evidence="1">CBS 102833</strain>
    </source>
</reference>
<gene>
    <name evidence="1" type="ORF">H4S07_000042</name>
</gene>
<sequence length="226" mass="24912">MTHHRPKTTFVALCARPPIRCPTRVLLPWPLAAVIPKAPVHAAPVLPVLQTASLAGPLAATEAEPPRAARLRGAPMNRTELPQEALMNRVELRQEALMMRAELRQVGPPLEQIQAMLEQIQAMLEQIQAMLEQIQAMLVPVLLLTTPVPVLLLMTLVLLLLLLATLVLVPILHLATLVLVPILLRTRQVLLLLTLHLAKQACSPLSLLLPANEAEELLEQPRLSRE</sequence>
<keyword evidence="2" id="KW-1185">Reference proteome</keyword>
<accession>A0ACC1LRT4</accession>
<protein>
    <submittedName>
        <fullName evidence="1">Uncharacterized protein</fullName>
    </submittedName>
</protein>
<name>A0ACC1LRT4_9FUNG</name>
<dbReference type="Proteomes" id="UP001140096">
    <property type="component" value="Unassembled WGS sequence"/>
</dbReference>